<accession>Q67L42</accession>
<protein>
    <submittedName>
        <fullName evidence="1">Uncharacterized protein</fullName>
    </submittedName>
</protein>
<gene>
    <name evidence="1" type="ordered locus">STH2619</name>
</gene>
<name>Q67L42_SYMTH</name>
<dbReference type="KEGG" id="sth:STH2619"/>
<dbReference type="EMBL" id="AP006840">
    <property type="protein sequence ID" value="BAD41604.1"/>
    <property type="molecule type" value="Genomic_DNA"/>
</dbReference>
<proteinExistence type="predicted"/>
<dbReference type="AlphaFoldDB" id="Q67L42"/>
<dbReference type="HOGENOM" id="CLU_3189889_0_0_9"/>
<evidence type="ECO:0000313" key="2">
    <source>
        <dbReference type="Proteomes" id="UP000000417"/>
    </source>
</evidence>
<evidence type="ECO:0000313" key="1">
    <source>
        <dbReference type="EMBL" id="BAD41604.1"/>
    </source>
</evidence>
<keyword evidence="2" id="KW-1185">Reference proteome</keyword>
<dbReference type="STRING" id="292459.STH2619"/>
<sequence>MSMMEILVVLGLLSIVLFAPTSPEIRRRELQYGFGVLTPEAVARPR</sequence>
<organism evidence="1 2">
    <name type="scientific">Symbiobacterium thermophilum (strain DSM 24528 / JCM 14929 / IAM 14863 / T)</name>
    <dbReference type="NCBI Taxonomy" id="292459"/>
    <lineage>
        <taxon>Bacteria</taxon>
        <taxon>Bacillati</taxon>
        <taxon>Bacillota</taxon>
        <taxon>Clostridia</taxon>
        <taxon>Eubacteriales</taxon>
        <taxon>Symbiobacteriaceae</taxon>
        <taxon>Symbiobacterium</taxon>
    </lineage>
</organism>
<reference evidence="1 2" key="1">
    <citation type="journal article" date="2004" name="Nucleic Acids Res.">
        <title>Genome sequence of Symbiobacterium thermophilum, an uncultivable bacterium that depends on microbial commensalism.</title>
        <authorList>
            <person name="Ueda K."/>
            <person name="Yamashita A."/>
            <person name="Ishikawa J."/>
            <person name="Shimada M."/>
            <person name="Watsuji T."/>
            <person name="Morimura K."/>
            <person name="Ikeda H."/>
            <person name="Hattori M."/>
            <person name="Beppu T."/>
        </authorList>
    </citation>
    <scope>NUCLEOTIDE SEQUENCE [LARGE SCALE GENOMIC DNA]</scope>
    <source>
        <strain evidence="2">T / IAM 14863</strain>
    </source>
</reference>
<dbReference type="Proteomes" id="UP000000417">
    <property type="component" value="Chromosome"/>
</dbReference>